<dbReference type="AlphaFoldDB" id="A0A1V5T491"/>
<evidence type="ECO:0000256" key="9">
    <source>
        <dbReference type="ARBA" id="ARBA00022842"/>
    </source>
</evidence>
<comment type="subcellular location">
    <subcellularLocation>
        <location evidence="1">Cytoplasm</location>
    </subcellularLocation>
</comment>
<dbReference type="InterPro" id="IPR027417">
    <property type="entry name" value="P-loop_NTPase"/>
</dbReference>
<evidence type="ECO:0000256" key="8">
    <source>
        <dbReference type="ARBA" id="ARBA00022840"/>
    </source>
</evidence>
<dbReference type="GO" id="GO:0005524">
    <property type="term" value="F:ATP binding"/>
    <property type="evidence" value="ECO:0007669"/>
    <property type="project" value="UniProtKB-KW"/>
</dbReference>
<accession>A0A1V5T491</accession>
<keyword evidence="8" id="KW-0067">ATP-binding</keyword>
<evidence type="ECO:0000256" key="2">
    <source>
        <dbReference type="ARBA" id="ARBA00007599"/>
    </source>
</evidence>
<keyword evidence="9" id="KW-0460">Magnesium</keyword>
<proteinExistence type="inferred from homology"/>
<keyword evidence="6" id="KW-0479">Metal-binding</keyword>
<evidence type="ECO:0000256" key="5">
    <source>
        <dbReference type="ARBA" id="ARBA00022694"/>
    </source>
</evidence>
<dbReference type="InterPro" id="IPR003442">
    <property type="entry name" value="T6A_TsaE"/>
</dbReference>
<keyword evidence="5" id="KW-0819">tRNA processing</keyword>
<name>A0A1V5T491_9BACT</name>
<keyword evidence="4" id="KW-0963">Cytoplasm</keyword>
<sequence>MTHLDTLLSSNEDQTMKIASHFTQEYFQPGVPILLSGQLGAGKTYFTKGIAEALGISSREVISPSFALINEYHGPVCILNHMDFYRLENWQEVEQLGIEEYFTSNSFTVIEWGERFLAHFLPPYYVVKLTVTDEKNRLIEIFYQNYGQ</sequence>
<organism evidence="11">
    <name type="scientific">Candidatus Atribacter allofermentans</name>
    <dbReference type="NCBI Taxonomy" id="1852833"/>
    <lineage>
        <taxon>Bacteria</taxon>
        <taxon>Pseudomonadati</taxon>
        <taxon>Atribacterota</taxon>
        <taxon>Atribacteria</taxon>
        <taxon>Atribacterales</taxon>
        <taxon>Atribacteraceae</taxon>
        <taxon>Atribacter</taxon>
    </lineage>
</organism>
<evidence type="ECO:0000256" key="7">
    <source>
        <dbReference type="ARBA" id="ARBA00022741"/>
    </source>
</evidence>
<keyword evidence="7" id="KW-0547">Nucleotide-binding</keyword>
<evidence type="ECO:0000313" key="11">
    <source>
        <dbReference type="EMBL" id="OQA61333.1"/>
    </source>
</evidence>
<comment type="caution">
    <text evidence="11">The sequence shown here is derived from an EMBL/GenBank/DDBJ whole genome shotgun (WGS) entry which is preliminary data.</text>
</comment>
<gene>
    <name evidence="11" type="primary">tsaE</name>
    <name evidence="11" type="ORF">BWY41_00285</name>
</gene>
<dbReference type="SUPFAM" id="SSF52540">
    <property type="entry name" value="P-loop containing nucleoside triphosphate hydrolases"/>
    <property type="match status" value="1"/>
</dbReference>
<evidence type="ECO:0000256" key="4">
    <source>
        <dbReference type="ARBA" id="ARBA00022490"/>
    </source>
</evidence>
<protein>
    <recommendedName>
        <fullName evidence="3">tRNA threonylcarbamoyladenosine biosynthesis protein TsaE</fullName>
    </recommendedName>
    <alternativeName>
        <fullName evidence="10">t(6)A37 threonylcarbamoyladenosine biosynthesis protein TsaE</fullName>
    </alternativeName>
</protein>
<dbReference type="Proteomes" id="UP000485569">
    <property type="component" value="Unassembled WGS sequence"/>
</dbReference>
<reference evidence="11" key="1">
    <citation type="submission" date="2017-02" db="EMBL/GenBank/DDBJ databases">
        <title>Delving into the versatile metabolic prowess of the omnipresent phylum Bacteroidetes.</title>
        <authorList>
            <person name="Nobu M.K."/>
            <person name="Mei R."/>
            <person name="Narihiro T."/>
            <person name="Kuroda K."/>
            <person name="Liu W.-T."/>
        </authorList>
    </citation>
    <scope>NUCLEOTIDE SEQUENCE</scope>
    <source>
        <strain evidence="11">ADurb.Bin276</strain>
    </source>
</reference>
<dbReference type="GO" id="GO:0005737">
    <property type="term" value="C:cytoplasm"/>
    <property type="evidence" value="ECO:0007669"/>
    <property type="project" value="UniProtKB-SubCell"/>
</dbReference>
<evidence type="ECO:0000256" key="1">
    <source>
        <dbReference type="ARBA" id="ARBA00004496"/>
    </source>
</evidence>
<dbReference type="EMBL" id="MWBQ01000021">
    <property type="protein sequence ID" value="OQA61333.1"/>
    <property type="molecule type" value="Genomic_DNA"/>
</dbReference>
<evidence type="ECO:0000256" key="10">
    <source>
        <dbReference type="ARBA" id="ARBA00032441"/>
    </source>
</evidence>
<evidence type="ECO:0000256" key="6">
    <source>
        <dbReference type="ARBA" id="ARBA00022723"/>
    </source>
</evidence>
<dbReference type="PANTHER" id="PTHR33540:SF2">
    <property type="entry name" value="TRNA THREONYLCARBAMOYLADENOSINE BIOSYNTHESIS PROTEIN TSAE"/>
    <property type="match status" value="1"/>
</dbReference>
<comment type="similarity">
    <text evidence="2">Belongs to the TsaE family.</text>
</comment>
<dbReference type="GO" id="GO:0046872">
    <property type="term" value="F:metal ion binding"/>
    <property type="evidence" value="ECO:0007669"/>
    <property type="project" value="UniProtKB-KW"/>
</dbReference>
<dbReference type="NCBIfam" id="TIGR00150">
    <property type="entry name" value="T6A_YjeE"/>
    <property type="match status" value="1"/>
</dbReference>
<dbReference type="Gene3D" id="3.40.50.300">
    <property type="entry name" value="P-loop containing nucleotide triphosphate hydrolases"/>
    <property type="match status" value="1"/>
</dbReference>
<dbReference type="Pfam" id="PF02367">
    <property type="entry name" value="TsaE"/>
    <property type="match status" value="1"/>
</dbReference>
<dbReference type="PANTHER" id="PTHR33540">
    <property type="entry name" value="TRNA THREONYLCARBAMOYLADENOSINE BIOSYNTHESIS PROTEIN TSAE"/>
    <property type="match status" value="1"/>
</dbReference>
<evidence type="ECO:0000256" key="3">
    <source>
        <dbReference type="ARBA" id="ARBA00019010"/>
    </source>
</evidence>
<dbReference type="GO" id="GO:0002949">
    <property type="term" value="P:tRNA threonylcarbamoyladenosine modification"/>
    <property type="evidence" value="ECO:0007669"/>
    <property type="project" value="InterPro"/>
</dbReference>